<evidence type="ECO:0000256" key="3">
    <source>
        <dbReference type="ARBA" id="ARBA00022448"/>
    </source>
</evidence>
<reference evidence="12 13" key="1">
    <citation type="journal article" date="2019" name="Appl. Microbiol. Biotechnol.">
        <title>Differential efficiency of wild type rhizogenic strains for rol gene transformation of plants.</title>
        <authorList>
            <person name="Desmet S."/>
            <person name="De Keyser E."/>
            <person name="Van Vaerenbergh J."/>
            <person name="Baeyen S."/>
            <person name="Van Huylenbroeck J."/>
            <person name="Geelen D."/>
            <person name="Dhooghe E."/>
        </authorList>
    </citation>
    <scope>NUCLEOTIDE SEQUENCE [LARGE SCALE GENOMIC DNA]</scope>
    <source>
        <strain evidence="12 13">GBBC3283</strain>
    </source>
</reference>
<keyword evidence="5" id="KW-0410">Iron transport</keyword>
<name>A0ABY3BK12_9HYPH</name>
<comment type="caution">
    <text evidence="12">The sequence shown here is derived from an EMBL/GenBank/DDBJ whole genome shotgun (WGS) entry which is preliminary data.</text>
</comment>
<keyword evidence="10" id="KW-0472">Membrane</keyword>
<keyword evidence="8" id="KW-0408">Iron</keyword>
<dbReference type="InterPro" id="IPR027417">
    <property type="entry name" value="P-loop_NTPase"/>
</dbReference>
<organism evidence="12 13">
    <name type="scientific">Agrobacterium salinitolerans</name>
    <dbReference type="NCBI Taxonomy" id="1183413"/>
    <lineage>
        <taxon>Bacteria</taxon>
        <taxon>Pseudomonadati</taxon>
        <taxon>Pseudomonadota</taxon>
        <taxon>Alphaproteobacteria</taxon>
        <taxon>Hyphomicrobiales</taxon>
        <taxon>Rhizobiaceae</taxon>
        <taxon>Rhizobium/Agrobacterium group</taxon>
        <taxon>Agrobacterium</taxon>
    </lineage>
</organism>
<evidence type="ECO:0000256" key="1">
    <source>
        <dbReference type="ARBA" id="ARBA00004202"/>
    </source>
</evidence>
<dbReference type="InterPro" id="IPR051535">
    <property type="entry name" value="Siderophore_ABC-ATPase"/>
</dbReference>
<dbReference type="GO" id="GO:0005524">
    <property type="term" value="F:ATP binding"/>
    <property type="evidence" value="ECO:0007669"/>
    <property type="project" value="UniProtKB-KW"/>
</dbReference>
<dbReference type="PANTHER" id="PTHR42771">
    <property type="entry name" value="IRON(3+)-HYDROXAMATE IMPORT ATP-BINDING PROTEIN FHUC"/>
    <property type="match status" value="1"/>
</dbReference>
<keyword evidence="4" id="KW-1003">Cell membrane</keyword>
<evidence type="ECO:0000256" key="2">
    <source>
        <dbReference type="ARBA" id="ARBA00005417"/>
    </source>
</evidence>
<dbReference type="PANTHER" id="PTHR42771:SF2">
    <property type="entry name" value="IRON(3+)-HYDROXAMATE IMPORT ATP-BINDING PROTEIN FHUC"/>
    <property type="match status" value="1"/>
</dbReference>
<sequence length="281" mass="30393">MTGHSLSVNGLSAGYGENLIIDGLDLTVPRGKITVIVGANACGKSTLLRSMSRLIAPRAGQVLLDGKSIHRLASRDLARRMGLLPQSPIAPEGIVVADLVSRGRHPHHGLFARWSRQDDEAVAAALVATDTVELAERPVDELSGGQRQRVWIAMALAQQTDILLLDEPTTFLDISHQVEVLDLLTDLNHARETTIIMVLHDLNLAARYADHLVAMRDGKLHVFGTPEEVLTEENVRHVFGIESRVIEDPTSGKPMMLPIGRHRTVAGVAGADHAALCLLVS</sequence>
<dbReference type="CDD" id="cd03214">
    <property type="entry name" value="ABC_Iron-Siderophores_B12_Hemin"/>
    <property type="match status" value="1"/>
</dbReference>
<proteinExistence type="inferred from homology"/>
<comment type="similarity">
    <text evidence="2">Belongs to the ABC transporter superfamily.</text>
</comment>
<evidence type="ECO:0000313" key="13">
    <source>
        <dbReference type="Proteomes" id="UP000319481"/>
    </source>
</evidence>
<dbReference type="InterPro" id="IPR003439">
    <property type="entry name" value="ABC_transporter-like_ATP-bd"/>
</dbReference>
<dbReference type="InterPro" id="IPR017871">
    <property type="entry name" value="ABC_transporter-like_CS"/>
</dbReference>
<dbReference type="SMART" id="SM00382">
    <property type="entry name" value="AAA"/>
    <property type="match status" value="1"/>
</dbReference>
<evidence type="ECO:0000256" key="4">
    <source>
        <dbReference type="ARBA" id="ARBA00022475"/>
    </source>
</evidence>
<dbReference type="PROSITE" id="PS50893">
    <property type="entry name" value="ABC_TRANSPORTER_2"/>
    <property type="match status" value="1"/>
</dbReference>
<dbReference type="RefSeq" id="WP_142913870.1">
    <property type="nucleotide sequence ID" value="NZ_JAPZLN010000005.1"/>
</dbReference>
<feature type="domain" description="ABC transporter" evidence="11">
    <location>
        <begin position="6"/>
        <end position="242"/>
    </location>
</feature>
<evidence type="ECO:0000256" key="8">
    <source>
        <dbReference type="ARBA" id="ARBA00023004"/>
    </source>
</evidence>
<dbReference type="SUPFAM" id="SSF52540">
    <property type="entry name" value="P-loop containing nucleoside triphosphate hydrolases"/>
    <property type="match status" value="1"/>
</dbReference>
<accession>A0ABY3BK12</accession>
<dbReference type="GeneID" id="79864848"/>
<protein>
    <submittedName>
        <fullName evidence="12">ABC transporter ATP-binding protein</fullName>
    </submittedName>
</protein>
<keyword evidence="9" id="KW-0406">Ion transport</keyword>
<dbReference type="InterPro" id="IPR003593">
    <property type="entry name" value="AAA+_ATPase"/>
</dbReference>
<evidence type="ECO:0000256" key="7">
    <source>
        <dbReference type="ARBA" id="ARBA00022840"/>
    </source>
</evidence>
<keyword evidence="7 12" id="KW-0067">ATP-binding</keyword>
<evidence type="ECO:0000256" key="9">
    <source>
        <dbReference type="ARBA" id="ARBA00023065"/>
    </source>
</evidence>
<keyword evidence="6" id="KW-0547">Nucleotide-binding</keyword>
<dbReference type="Proteomes" id="UP000319481">
    <property type="component" value="Unassembled WGS sequence"/>
</dbReference>
<comment type="subcellular location">
    <subcellularLocation>
        <location evidence="1">Cell membrane</location>
        <topology evidence="1">Peripheral membrane protein</topology>
    </subcellularLocation>
</comment>
<evidence type="ECO:0000259" key="11">
    <source>
        <dbReference type="PROSITE" id="PS50893"/>
    </source>
</evidence>
<dbReference type="Pfam" id="PF00005">
    <property type="entry name" value="ABC_tran"/>
    <property type="match status" value="1"/>
</dbReference>
<dbReference type="Gene3D" id="3.40.50.300">
    <property type="entry name" value="P-loop containing nucleotide triphosphate hydrolases"/>
    <property type="match status" value="1"/>
</dbReference>
<dbReference type="PROSITE" id="PS00211">
    <property type="entry name" value="ABC_TRANSPORTER_1"/>
    <property type="match status" value="1"/>
</dbReference>
<evidence type="ECO:0000256" key="6">
    <source>
        <dbReference type="ARBA" id="ARBA00022741"/>
    </source>
</evidence>
<evidence type="ECO:0000256" key="10">
    <source>
        <dbReference type="ARBA" id="ARBA00023136"/>
    </source>
</evidence>
<keyword evidence="13" id="KW-1185">Reference proteome</keyword>
<evidence type="ECO:0000256" key="5">
    <source>
        <dbReference type="ARBA" id="ARBA00022496"/>
    </source>
</evidence>
<gene>
    <name evidence="12" type="ORF">EXN23_21110</name>
</gene>
<evidence type="ECO:0000313" key="12">
    <source>
        <dbReference type="EMBL" id="TRA85144.1"/>
    </source>
</evidence>
<dbReference type="EMBL" id="SGNZ01000013">
    <property type="protein sequence ID" value="TRA85144.1"/>
    <property type="molecule type" value="Genomic_DNA"/>
</dbReference>
<keyword evidence="3" id="KW-0813">Transport</keyword>